<evidence type="ECO:0000256" key="4">
    <source>
        <dbReference type="ARBA" id="ARBA00022763"/>
    </source>
</evidence>
<protein>
    <submittedName>
        <fullName evidence="9">Uncharacterized protein</fullName>
    </submittedName>
</protein>
<evidence type="ECO:0000256" key="6">
    <source>
        <dbReference type="ARBA" id="ARBA00023242"/>
    </source>
</evidence>
<dbReference type="Proteomes" id="UP000266743">
    <property type="component" value="Chromosome 6"/>
</dbReference>
<feature type="region of interest" description="Disordered" evidence="8">
    <location>
        <begin position="334"/>
        <end position="378"/>
    </location>
</feature>
<accession>A0A3L6L6N5</accession>
<comment type="similarity">
    <text evidence="2">Belongs to the rad17/RAD24 family.</text>
</comment>
<dbReference type="GO" id="GO:0033314">
    <property type="term" value="P:mitotic DNA replication checkpoint signaling"/>
    <property type="evidence" value="ECO:0007669"/>
    <property type="project" value="TreeGrafter"/>
</dbReference>
<name>A0A3L6L6N5_9TRYP</name>
<dbReference type="GO" id="GO:0005524">
    <property type="term" value="F:ATP binding"/>
    <property type="evidence" value="ECO:0007669"/>
    <property type="project" value="UniProtKB-KW"/>
</dbReference>
<dbReference type="EMBL" id="QSBY01000006">
    <property type="protein sequence ID" value="RHW71885.1"/>
    <property type="molecule type" value="Genomic_DNA"/>
</dbReference>
<keyword evidence="7" id="KW-0131">Cell cycle</keyword>
<sequence>MLHEIYAPRDVASIAWSRRKLSDFQKLVNKIREGFVPPGPILLYGPSGCGKLSSVLAIFQQPQPQTPGGGGSSSRCSFSRARVLHSCDASPWEYHQFLMGVLSEHGGANNNVVVDSDKSVTAKALQRGEGSDGFCAAVPHVVKFYGEAPTSLLHSVTLRFLNYYNACRHETSLCGNSVGAVKDGNLLTLRRHILVLIFTTHDTHNEKVALGKLLPSSILNHPCLHMFYCPPVTERSLITCIKRVFNTEQLQRRKQGETPPPPLNDEEIKLLAEQCHGDIRHALLQTQWLLLNTNDHIAGEEQKVQKAPQKRRRSPRVGAQALRSMEDLLADDFEESNTSGSMVKPPSTAKGDNMNGDNENSNSSKSLSQENEGLSVSRDDYLDVSHAAARVLTQKYTMESVVQLLNVEPDKLLGYLTNNMLPYFLPEHMEPCALTAAAASYSDALRVSAVNYRFIRSNHGLFTTSLTGDNENEGTGPTDIRLISLLLFGKAYTVYHKNVYVPSVFGGKRAPPHLAFAYPRLRELQFARGRHKFRNDELEMNEHGSERDGEKKFALFSSEKEWRRDFLHRLELQLSNGENQIGPVVDVLKETLPPLLDRCNSLDSLILEYAPYARRIVLNHSSSPSESPIRTCNANVSSPSRCIGGTTPPPELKSAGALSRPKRTLFMAGQKTTTVGHEQPKRRCSNLRYRALCVGLQKTPPIREEFFYLPTEEEECDDDAPECFSGQTTVRPSGGSSWLPEGEVIEEFSD</sequence>
<evidence type="ECO:0000313" key="9">
    <source>
        <dbReference type="EMBL" id="RHW71885.1"/>
    </source>
</evidence>
<dbReference type="GO" id="GO:0003682">
    <property type="term" value="F:chromatin binding"/>
    <property type="evidence" value="ECO:0007669"/>
    <property type="project" value="TreeGrafter"/>
</dbReference>
<evidence type="ECO:0000256" key="1">
    <source>
        <dbReference type="ARBA" id="ARBA00004123"/>
    </source>
</evidence>
<proteinExistence type="inferred from homology"/>
<dbReference type="GO" id="GO:0003689">
    <property type="term" value="F:DNA clamp loader activity"/>
    <property type="evidence" value="ECO:0007669"/>
    <property type="project" value="TreeGrafter"/>
</dbReference>
<dbReference type="PANTHER" id="PTHR12172:SF0">
    <property type="entry name" value="CELL CYCLE CHECKPOINT PROTEIN RAD17"/>
    <property type="match status" value="1"/>
</dbReference>
<evidence type="ECO:0000256" key="2">
    <source>
        <dbReference type="ARBA" id="ARBA00006168"/>
    </source>
</evidence>
<gene>
    <name evidence="9" type="ORF">DPX39_060032400</name>
</gene>
<feature type="region of interest" description="Disordered" evidence="8">
    <location>
        <begin position="727"/>
        <end position="750"/>
    </location>
</feature>
<evidence type="ECO:0000256" key="5">
    <source>
        <dbReference type="ARBA" id="ARBA00022840"/>
    </source>
</evidence>
<dbReference type="InterPro" id="IPR004582">
    <property type="entry name" value="Checkpoint_prot_Rad17_Rad24"/>
</dbReference>
<keyword evidence="3" id="KW-0547">Nucleotide-binding</keyword>
<dbReference type="GO" id="GO:0006281">
    <property type="term" value="P:DNA repair"/>
    <property type="evidence" value="ECO:0007669"/>
    <property type="project" value="InterPro"/>
</dbReference>
<feature type="compositionally biased region" description="Polar residues" evidence="8">
    <location>
        <begin position="355"/>
        <end position="374"/>
    </location>
</feature>
<keyword evidence="4" id="KW-0227">DNA damage</keyword>
<reference evidence="9" key="1">
    <citation type="submission" date="2018-09" db="EMBL/GenBank/DDBJ databases">
        <title>whole genome sequence of T. equiperdum IVM-t1 strain.</title>
        <authorList>
            <person name="Suganuma K."/>
        </authorList>
    </citation>
    <scope>NUCLEOTIDE SEQUENCE [LARGE SCALE GENOMIC DNA]</scope>
    <source>
        <strain evidence="9">IVM-t1</strain>
    </source>
</reference>
<dbReference type="GO" id="GO:0005634">
    <property type="term" value="C:nucleus"/>
    <property type="evidence" value="ECO:0007669"/>
    <property type="project" value="UniProtKB-SubCell"/>
</dbReference>
<evidence type="ECO:0000256" key="3">
    <source>
        <dbReference type="ARBA" id="ARBA00022741"/>
    </source>
</evidence>
<organism evidence="9">
    <name type="scientific">Trypanosoma brucei equiperdum</name>
    <dbReference type="NCBI Taxonomy" id="630700"/>
    <lineage>
        <taxon>Eukaryota</taxon>
        <taxon>Discoba</taxon>
        <taxon>Euglenozoa</taxon>
        <taxon>Kinetoplastea</taxon>
        <taxon>Metakinetoplastina</taxon>
        <taxon>Trypanosomatida</taxon>
        <taxon>Trypanosomatidae</taxon>
        <taxon>Trypanosoma</taxon>
    </lineage>
</organism>
<evidence type="ECO:0000256" key="8">
    <source>
        <dbReference type="SAM" id="MobiDB-lite"/>
    </source>
</evidence>
<comment type="caution">
    <text evidence="9">The sequence shown here is derived from an EMBL/GenBank/DDBJ whole genome shotgun (WGS) entry which is preliminary data.</text>
</comment>
<feature type="region of interest" description="Disordered" evidence="8">
    <location>
        <begin position="301"/>
        <end position="320"/>
    </location>
</feature>
<dbReference type="InterPro" id="IPR027417">
    <property type="entry name" value="P-loop_NTPase"/>
</dbReference>
<evidence type="ECO:0000256" key="7">
    <source>
        <dbReference type="ARBA" id="ARBA00023306"/>
    </source>
</evidence>
<keyword evidence="6" id="KW-0539">Nucleus</keyword>
<dbReference type="SUPFAM" id="SSF52540">
    <property type="entry name" value="P-loop containing nucleoside triphosphate hydrolases"/>
    <property type="match status" value="1"/>
</dbReference>
<feature type="compositionally biased region" description="Polar residues" evidence="8">
    <location>
        <begin position="727"/>
        <end position="736"/>
    </location>
</feature>
<comment type="subcellular location">
    <subcellularLocation>
        <location evidence="1">Nucleus</location>
    </subcellularLocation>
</comment>
<dbReference type="AlphaFoldDB" id="A0A3L6L6N5"/>
<keyword evidence="5" id="KW-0067">ATP-binding</keyword>
<dbReference type="GO" id="GO:0000077">
    <property type="term" value="P:DNA damage checkpoint signaling"/>
    <property type="evidence" value="ECO:0007669"/>
    <property type="project" value="TreeGrafter"/>
</dbReference>
<dbReference type="PANTHER" id="PTHR12172">
    <property type="entry name" value="CELL CYCLE CHECKPOINT PROTEIN RAD17"/>
    <property type="match status" value="1"/>
</dbReference>